<dbReference type="Gene3D" id="3.40.366.10">
    <property type="entry name" value="Malonyl-Coenzyme A Acyl Carrier Protein, domain 2"/>
    <property type="match status" value="1"/>
</dbReference>
<dbReference type="InterPro" id="IPR014030">
    <property type="entry name" value="Ketoacyl_synth_N"/>
</dbReference>
<dbReference type="PROSITE" id="PS51257">
    <property type="entry name" value="PROKAR_LIPOPROTEIN"/>
    <property type="match status" value="1"/>
</dbReference>
<dbReference type="InterPro" id="IPR014031">
    <property type="entry name" value="Ketoacyl_synth_C"/>
</dbReference>
<dbReference type="SMART" id="SM00826">
    <property type="entry name" value="PKS_DH"/>
    <property type="match status" value="1"/>
</dbReference>
<dbReference type="InterPro" id="IPR020843">
    <property type="entry name" value="ER"/>
</dbReference>
<dbReference type="Gene3D" id="1.10.1200.10">
    <property type="entry name" value="ACP-like"/>
    <property type="match status" value="1"/>
</dbReference>
<keyword evidence="4" id="KW-0521">NADP</keyword>
<dbReference type="InterPro" id="IPR020806">
    <property type="entry name" value="PKS_PP-bd"/>
</dbReference>
<keyword evidence="13" id="KW-1185">Reference proteome</keyword>
<dbReference type="SUPFAM" id="SSF47336">
    <property type="entry name" value="ACP-like"/>
    <property type="match status" value="1"/>
</dbReference>
<evidence type="ECO:0000256" key="2">
    <source>
        <dbReference type="ARBA" id="ARBA00022553"/>
    </source>
</evidence>
<dbReference type="InterPro" id="IPR013149">
    <property type="entry name" value="ADH-like_C"/>
</dbReference>
<dbReference type="Gene3D" id="3.40.47.10">
    <property type="match status" value="1"/>
</dbReference>
<dbReference type="SMART" id="SM00829">
    <property type="entry name" value="PKS_ER"/>
    <property type="match status" value="1"/>
</dbReference>
<dbReference type="PANTHER" id="PTHR43775:SF29">
    <property type="entry name" value="ASPERFURANONE POLYKETIDE SYNTHASE AFOG-RELATED"/>
    <property type="match status" value="1"/>
</dbReference>
<evidence type="ECO:0000256" key="4">
    <source>
        <dbReference type="ARBA" id="ARBA00022857"/>
    </source>
</evidence>
<feature type="active site" description="Proton donor; for dehydratase activity" evidence="8">
    <location>
        <position position="1150"/>
    </location>
</feature>
<dbReference type="InterPro" id="IPR042104">
    <property type="entry name" value="PKS_dehydratase_sf"/>
</dbReference>
<evidence type="ECO:0000256" key="5">
    <source>
        <dbReference type="ARBA" id="ARBA00023002"/>
    </source>
</evidence>
<dbReference type="SMART" id="SM00822">
    <property type="entry name" value="PKS_KR"/>
    <property type="match status" value="1"/>
</dbReference>
<dbReference type="CDD" id="cd00833">
    <property type="entry name" value="PKS"/>
    <property type="match status" value="1"/>
</dbReference>
<dbReference type="InterPro" id="IPR018201">
    <property type="entry name" value="Ketoacyl_synth_AS"/>
</dbReference>
<dbReference type="Proteomes" id="UP000774617">
    <property type="component" value="Unassembled WGS sequence"/>
</dbReference>
<dbReference type="InterPro" id="IPR032821">
    <property type="entry name" value="PKS_assoc"/>
</dbReference>
<keyword evidence="5" id="KW-0560">Oxidoreductase</keyword>
<dbReference type="SUPFAM" id="SSF55048">
    <property type="entry name" value="Probable ACP-binding domain of malonyl-CoA ACP transacylase"/>
    <property type="match status" value="1"/>
</dbReference>
<evidence type="ECO:0000259" key="9">
    <source>
        <dbReference type="PROSITE" id="PS50075"/>
    </source>
</evidence>
<dbReference type="InterPro" id="IPR050091">
    <property type="entry name" value="PKS_NRPS_Biosynth_Enz"/>
</dbReference>
<keyword evidence="7" id="KW-0012">Acyltransferase</keyword>
<dbReference type="InterPro" id="IPR014043">
    <property type="entry name" value="Acyl_transferase_dom"/>
</dbReference>
<dbReference type="Pfam" id="PF00109">
    <property type="entry name" value="ketoacyl-synt"/>
    <property type="match status" value="1"/>
</dbReference>
<dbReference type="PROSITE" id="PS00012">
    <property type="entry name" value="PHOSPHOPANTETHEINE"/>
    <property type="match status" value="1"/>
</dbReference>
<dbReference type="InterPro" id="IPR020807">
    <property type="entry name" value="PKS_DH"/>
</dbReference>
<gene>
    <name evidence="12" type="ORF">B0J12DRAFT_771153</name>
</gene>
<keyword evidence="6" id="KW-0511">Multifunctional enzyme</keyword>
<dbReference type="InterPro" id="IPR049551">
    <property type="entry name" value="PKS_DH_C"/>
</dbReference>
<dbReference type="Gene3D" id="3.30.70.3290">
    <property type="match status" value="1"/>
</dbReference>
<dbReference type="InterPro" id="IPR001227">
    <property type="entry name" value="Ac_transferase_dom_sf"/>
</dbReference>
<feature type="region of interest" description="N-terminal hotdog fold" evidence="8">
    <location>
        <begin position="927"/>
        <end position="1061"/>
    </location>
</feature>
<dbReference type="InterPro" id="IPR049900">
    <property type="entry name" value="PKS_mFAS_DH"/>
</dbReference>
<dbReference type="InterPro" id="IPR006162">
    <property type="entry name" value="Ppantetheine_attach_site"/>
</dbReference>
<dbReference type="InterPro" id="IPR016039">
    <property type="entry name" value="Thiolase-like"/>
</dbReference>
<feature type="region of interest" description="C-terminal hotdog fold" evidence="8">
    <location>
        <begin position="1082"/>
        <end position="1240"/>
    </location>
</feature>
<feature type="domain" description="PKS/mFAS DH" evidence="11">
    <location>
        <begin position="927"/>
        <end position="1240"/>
    </location>
</feature>
<dbReference type="SMART" id="SM00823">
    <property type="entry name" value="PKS_PP"/>
    <property type="match status" value="1"/>
</dbReference>
<dbReference type="PROSITE" id="PS50075">
    <property type="entry name" value="CARRIER"/>
    <property type="match status" value="1"/>
</dbReference>
<dbReference type="CDD" id="cd05195">
    <property type="entry name" value="enoyl_red"/>
    <property type="match status" value="1"/>
</dbReference>
<dbReference type="Pfam" id="PF08659">
    <property type="entry name" value="KR"/>
    <property type="match status" value="1"/>
</dbReference>
<dbReference type="InterPro" id="IPR057326">
    <property type="entry name" value="KR_dom"/>
</dbReference>
<dbReference type="InterPro" id="IPR049552">
    <property type="entry name" value="PKS_DH_N"/>
</dbReference>
<dbReference type="Pfam" id="PF21089">
    <property type="entry name" value="PKS_DH_N"/>
    <property type="match status" value="1"/>
</dbReference>
<dbReference type="InterPro" id="IPR036736">
    <property type="entry name" value="ACP-like_sf"/>
</dbReference>
<dbReference type="SUPFAM" id="SSF53901">
    <property type="entry name" value="Thiolase-like"/>
    <property type="match status" value="1"/>
</dbReference>
<evidence type="ECO:0000256" key="3">
    <source>
        <dbReference type="ARBA" id="ARBA00022679"/>
    </source>
</evidence>
<dbReference type="InterPro" id="IPR016036">
    <property type="entry name" value="Malonyl_transacylase_ACP-bd"/>
</dbReference>
<dbReference type="PANTHER" id="PTHR43775">
    <property type="entry name" value="FATTY ACID SYNTHASE"/>
    <property type="match status" value="1"/>
</dbReference>
<keyword evidence="2" id="KW-0597">Phosphoprotein</keyword>
<feature type="active site" description="Proton acceptor; for dehydratase activity" evidence="8">
    <location>
        <position position="959"/>
    </location>
</feature>
<evidence type="ECO:0000259" key="10">
    <source>
        <dbReference type="PROSITE" id="PS52004"/>
    </source>
</evidence>
<dbReference type="InterPro" id="IPR056501">
    <property type="entry name" value="NAD-bd_HRPKS_sdrA"/>
</dbReference>
<evidence type="ECO:0000256" key="7">
    <source>
        <dbReference type="ARBA" id="ARBA00023315"/>
    </source>
</evidence>
<feature type="domain" description="Carrier" evidence="9">
    <location>
        <begin position="2270"/>
        <end position="2347"/>
    </location>
</feature>
<dbReference type="Pfam" id="PF23114">
    <property type="entry name" value="NAD-bd_HRPKS_sdrA"/>
    <property type="match status" value="1"/>
</dbReference>
<dbReference type="InterPro" id="IPR036291">
    <property type="entry name" value="NAD(P)-bd_dom_sf"/>
</dbReference>
<evidence type="ECO:0000259" key="11">
    <source>
        <dbReference type="PROSITE" id="PS52019"/>
    </source>
</evidence>
<evidence type="ECO:0000313" key="13">
    <source>
        <dbReference type="Proteomes" id="UP000774617"/>
    </source>
</evidence>
<evidence type="ECO:0000313" key="12">
    <source>
        <dbReference type="EMBL" id="KAH7027013.1"/>
    </source>
</evidence>
<evidence type="ECO:0000256" key="1">
    <source>
        <dbReference type="ARBA" id="ARBA00022450"/>
    </source>
</evidence>
<dbReference type="Gene3D" id="3.10.129.110">
    <property type="entry name" value="Polyketide synthase dehydratase"/>
    <property type="match status" value="1"/>
</dbReference>
<dbReference type="Pfam" id="PF14765">
    <property type="entry name" value="PS-DH"/>
    <property type="match status" value="1"/>
</dbReference>
<dbReference type="Gene3D" id="3.40.50.720">
    <property type="entry name" value="NAD(P)-binding Rossmann-like Domain"/>
    <property type="match status" value="2"/>
</dbReference>
<dbReference type="Gene3D" id="3.90.180.10">
    <property type="entry name" value="Medium-chain alcohol dehydrogenases, catalytic domain"/>
    <property type="match status" value="1"/>
</dbReference>
<feature type="domain" description="Ketosynthase family 3 (KS3)" evidence="10">
    <location>
        <begin position="5"/>
        <end position="425"/>
    </location>
</feature>
<dbReference type="SUPFAM" id="SSF52151">
    <property type="entry name" value="FabD/lysophospholipase-like"/>
    <property type="match status" value="1"/>
</dbReference>
<keyword evidence="3" id="KW-0808">Transferase</keyword>
<dbReference type="Pfam" id="PF02801">
    <property type="entry name" value="Ketoacyl-synt_C"/>
    <property type="match status" value="1"/>
</dbReference>
<sequence>MNEKNTPIAITGLACRFPGGSDGPEKFWDSLCKGKSAWSEVPRDRYNGDAFWSGQKQRRNTSVAKGGHFLKQDISRFDASFFSITSIEAKAMDPQHRIMLEVAYEALEAAGLPLGRLAGTRTGVFMGQFTSDYKELVYRDPDAAPPYAATGLQKTSLANRISWLWDLRGPSFTVDTACSSSLVALHLACQSLRCGESDTAIVGGTNLLLNPEVFMFFSGQNFLSPDGRSKSFDASADGYGRGEGCAAVVLKRVDEAVNDGDPLRAVIQGTACNQDGHTKGFTLPSADAQAALIREVYASAGLDFADTGYVEAHGTGTQAGDFEETLALSRTIAAAQHQGRKLLIGHLEACAGLAAIVKSVLALEHGVIPPTIHLLHPNPRIPFGDWNMDVPSRLVPFPGTKNGVRRISVNSFGYGGTNAHAIVDDASSYLAGRGDTGVAPRPPVKWNGRSEEHCPPEAPRARLFPISAQDRDALTRVRRGLAAFLHQNAGAAASNDDDEFLDDLAFTLSSRRSRLQWKTFAVASSRGGLIEALEAGQPEALSSGAAAVRVGFVFTGQGAQWPGMGAELMAYAPFCGSVRAADAFLRRELGCAWSVAEAMAARGGGAACAGPEHSQTLCTVLQVALDDLLRAWGVRPVAAAGHSSGEIAAAYCAGLLSRESAWRAAYCRGVAAASLRTQPGVRGAMMAVGTSAARADEAIARAALGDAVCVACINSPTSVTVSGDAAAVDALRAALAAEGVFARPLHVDTAYHSPHMQMVAGDYMRALAAADPPPRAPRCPMHSSVSGRVVAPGELGPAYWVRNLVSPVQFARALQSLARDAADVLVEIGPHCALRGPARQTLGPGVAYLSALVRNRSGIDTALELAGGLFVRGCPLDLAAVNTTRPSPRRRPRPLASLPAYPWSRAQSYWAESRVARAFRLRPCPPTGLLGAPVAPLAAGARVWRGFLRLADEPWVADHRIQGAVLYPAAGFLAMAVEAALQSLAGGGRQPAAVRLRDVRLVAPLVVGERAEVEHTLTLTPEPLASRAGAQWAAFTVSSSIDGEALQRNCSGLVGVDDDDALPLAAHDRIETRYRDAARLCTASTRPADFYRRLSRIGLGYGPAFANLAAIRSGPPGLSCGAVRIPRVGLGDEHSPAPARPHLVHPALLDAVFHLHFAALQSSGSWRLRAPAVPVSIDEVAISTNIPWEPGRRLNGFCTAAQPGVKELRADIAAVDDRAGTPVLQISGFCCVRVAPPADAAAVDTAAARREWCSKLVWKPLASLLSPAALKSSISEGDVFAKLSESAQYVKLLHHENPGLSIVELGAAGHEEMPPSTLPRLDVTQVLDTATYTVCCPDEATRTITREFLADFGDVFVDLAPGASGPERRRADLVIAPGLTAAATRDVTLRDVNALLSEAGTVCFVGDATRSDELLAAAQNAGLGELTELDGDRRVLIMRKNVSSKEPRICSRHVVLVQDESPSGEALQLQSFLEKSLRDLGHSTSAVSFSHHDLTGLRDKTCIALMESSRPLLRDLRERDFNAVKEIVLGAESIFWLAAEGSDPSSAMVAGLARVVRNEIPGMSFRTVHVDAAALLGAPETVAELAAAAFASPADDTEFLIKDGLVQVARVVLDVELNARMEQMAPMAVEERTLGETTEPLKLAFGAAGDLDSLRFEYDAQLTTDLQRNEVEIDIRATVLSHREPTANAGAAGIVRRIGPGATKFKPGDRVVICSATDHSTVQRSSEGLCELIPETLTLEDAARLPSVYGAAWHALFRLTQISQGQFVFIEAATGLFGQVAAQIARGLGAEVLISAESDAQGSLFREISDHHISSSTHTSVTADIKRITGGHGVNVMISSSWKTWHLFRHAVAPFGTVVHIGADEESTHVDMRPLLEQQVTLSFMDPERLLQKSPESMAVAVRGVSSLLRQGIIHLVSLTSSSAFSIADLAGAFKWLRGNNNISDTSSAPVTLSFEPSAVVSVQGNAIQQQPLGLDPNGVYILAGGFGGIGRSLSVFLAQNGARKLCLISRSGAESPQAQNLVRRLEALGAAVRVYACDITDPGSLTDAMSDCRRAFGGPVRGVMQCAMVLRDTLFRDMNQQQWVESTRPKVVGTWNLHRATADDRLDFFLTLSSFAGVFGNRGQANYAAAGAFQDALAHFRRARGLPAVTVDLGIVRDVGVLAEQGMIDALRDWEEPYGLREAEVHRLVALAIAGGGVSVDPQVVTGIATGGSAVAAGIAMPYYLEDARFAAMAGHGVGTNIDAAVRSNAAAASSSIGALITQSVSLAEASGHVAAALAARVAAMQEMPVADIDTARSLNSYGVDSLVAIDVANWALKEVQSQVSVFDVMASVPINAVAEQIAAGSRLLPDGLV</sequence>
<dbReference type="SMART" id="SM00827">
    <property type="entry name" value="PKS_AT"/>
    <property type="match status" value="1"/>
</dbReference>
<organism evidence="12 13">
    <name type="scientific">Macrophomina phaseolina</name>
    <dbReference type="NCBI Taxonomy" id="35725"/>
    <lineage>
        <taxon>Eukaryota</taxon>
        <taxon>Fungi</taxon>
        <taxon>Dikarya</taxon>
        <taxon>Ascomycota</taxon>
        <taxon>Pezizomycotina</taxon>
        <taxon>Dothideomycetes</taxon>
        <taxon>Dothideomycetes incertae sedis</taxon>
        <taxon>Botryosphaeriales</taxon>
        <taxon>Botryosphaeriaceae</taxon>
        <taxon>Macrophomina</taxon>
    </lineage>
</organism>
<dbReference type="PROSITE" id="PS00606">
    <property type="entry name" value="KS3_1"/>
    <property type="match status" value="1"/>
</dbReference>
<evidence type="ECO:0000256" key="6">
    <source>
        <dbReference type="ARBA" id="ARBA00023268"/>
    </source>
</evidence>
<dbReference type="InterPro" id="IPR009081">
    <property type="entry name" value="PP-bd_ACP"/>
</dbReference>
<proteinExistence type="predicted"/>
<reference evidence="12 13" key="1">
    <citation type="journal article" date="2021" name="Nat. Commun.">
        <title>Genetic determinants of endophytism in the Arabidopsis root mycobiome.</title>
        <authorList>
            <person name="Mesny F."/>
            <person name="Miyauchi S."/>
            <person name="Thiergart T."/>
            <person name="Pickel B."/>
            <person name="Atanasova L."/>
            <person name="Karlsson M."/>
            <person name="Huettel B."/>
            <person name="Barry K.W."/>
            <person name="Haridas S."/>
            <person name="Chen C."/>
            <person name="Bauer D."/>
            <person name="Andreopoulos W."/>
            <person name="Pangilinan J."/>
            <person name="LaButti K."/>
            <person name="Riley R."/>
            <person name="Lipzen A."/>
            <person name="Clum A."/>
            <person name="Drula E."/>
            <person name="Henrissat B."/>
            <person name="Kohler A."/>
            <person name="Grigoriev I.V."/>
            <person name="Martin F.M."/>
            <person name="Hacquard S."/>
        </authorList>
    </citation>
    <scope>NUCLEOTIDE SEQUENCE [LARGE SCALE GENOMIC DNA]</scope>
    <source>
        <strain evidence="12 13">MPI-SDFR-AT-0080</strain>
    </source>
</reference>
<name>A0ABQ8FWV0_9PEZI</name>
<protein>
    <submittedName>
        <fullName evidence="12">Polyketide synthase</fullName>
    </submittedName>
</protein>
<dbReference type="InterPro" id="IPR020841">
    <property type="entry name" value="PKS_Beta-ketoAc_synthase_dom"/>
</dbReference>
<dbReference type="SMART" id="SM00825">
    <property type="entry name" value="PKS_KS"/>
    <property type="match status" value="1"/>
</dbReference>
<dbReference type="Pfam" id="PF00107">
    <property type="entry name" value="ADH_zinc_N"/>
    <property type="match status" value="1"/>
</dbReference>
<dbReference type="SUPFAM" id="SSF50129">
    <property type="entry name" value="GroES-like"/>
    <property type="match status" value="1"/>
</dbReference>
<keyword evidence="1" id="KW-0596">Phosphopantetheine</keyword>
<dbReference type="Pfam" id="PF16197">
    <property type="entry name" value="KAsynt_C_assoc"/>
    <property type="match status" value="1"/>
</dbReference>
<dbReference type="PROSITE" id="PS52004">
    <property type="entry name" value="KS3_2"/>
    <property type="match status" value="1"/>
</dbReference>
<evidence type="ECO:0000256" key="8">
    <source>
        <dbReference type="PROSITE-ProRule" id="PRU01363"/>
    </source>
</evidence>
<dbReference type="InterPro" id="IPR016035">
    <property type="entry name" value="Acyl_Trfase/lysoPLipase"/>
</dbReference>
<dbReference type="SUPFAM" id="SSF51735">
    <property type="entry name" value="NAD(P)-binding Rossmann-fold domains"/>
    <property type="match status" value="3"/>
</dbReference>
<accession>A0ABQ8FWV0</accession>
<dbReference type="InterPro" id="IPR011032">
    <property type="entry name" value="GroES-like_sf"/>
</dbReference>
<dbReference type="Pfam" id="PF00698">
    <property type="entry name" value="Acyl_transf_1"/>
    <property type="match status" value="1"/>
</dbReference>
<dbReference type="EMBL" id="JAGTJR010000053">
    <property type="protein sequence ID" value="KAH7027013.1"/>
    <property type="molecule type" value="Genomic_DNA"/>
</dbReference>
<dbReference type="InterPro" id="IPR013968">
    <property type="entry name" value="PKS_KR"/>
</dbReference>
<comment type="caution">
    <text evidence="12">The sequence shown here is derived from an EMBL/GenBank/DDBJ whole genome shotgun (WGS) entry which is preliminary data.</text>
</comment>
<dbReference type="PROSITE" id="PS52019">
    <property type="entry name" value="PKS_MFAS_DH"/>
    <property type="match status" value="1"/>
</dbReference>